<dbReference type="GO" id="GO:0016758">
    <property type="term" value="F:hexosyltransferase activity"/>
    <property type="evidence" value="ECO:0007669"/>
    <property type="project" value="UniProtKB-ARBA"/>
</dbReference>
<dbReference type="PANTHER" id="PTHR22916">
    <property type="entry name" value="GLYCOSYLTRANSFERASE"/>
    <property type="match status" value="1"/>
</dbReference>
<evidence type="ECO:0000313" key="2">
    <source>
        <dbReference type="EMBL" id="NAS14472.1"/>
    </source>
</evidence>
<dbReference type="InterPro" id="IPR001173">
    <property type="entry name" value="Glyco_trans_2-like"/>
</dbReference>
<evidence type="ECO:0000313" key="3">
    <source>
        <dbReference type="Proteomes" id="UP000475249"/>
    </source>
</evidence>
<dbReference type="Gene3D" id="3.90.550.10">
    <property type="entry name" value="Spore Coat Polysaccharide Biosynthesis Protein SpsA, Chain A"/>
    <property type="match status" value="1"/>
</dbReference>
<gene>
    <name evidence="2" type="ORF">GTQ38_20850</name>
</gene>
<comment type="caution">
    <text evidence="2">The sequence shown here is derived from an EMBL/GenBank/DDBJ whole genome shotgun (WGS) entry which is preliminary data.</text>
</comment>
<dbReference type="SUPFAM" id="SSF53448">
    <property type="entry name" value="Nucleotide-diphospho-sugar transferases"/>
    <property type="match status" value="1"/>
</dbReference>
<dbReference type="InterPro" id="IPR029044">
    <property type="entry name" value="Nucleotide-diphossugar_trans"/>
</dbReference>
<keyword evidence="2" id="KW-0808">Transferase</keyword>
<dbReference type="EMBL" id="WXYO01000014">
    <property type="protein sequence ID" value="NAS14472.1"/>
    <property type="molecule type" value="Genomic_DNA"/>
</dbReference>
<protein>
    <submittedName>
        <fullName evidence="2">Glycosyltransferase</fullName>
    </submittedName>
</protein>
<dbReference type="AlphaFoldDB" id="A0A6L9EII5"/>
<evidence type="ECO:0000259" key="1">
    <source>
        <dbReference type="Pfam" id="PF00535"/>
    </source>
</evidence>
<reference evidence="2 3" key="1">
    <citation type="submission" date="2020-01" db="EMBL/GenBank/DDBJ databases">
        <title>Bacteria diversity of Porities sp.</title>
        <authorList>
            <person name="Wang G."/>
        </authorList>
    </citation>
    <scope>NUCLEOTIDE SEQUENCE [LARGE SCALE GENOMIC DNA]</scope>
    <source>
        <strain evidence="2 3">R33</strain>
    </source>
</reference>
<feature type="domain" description="Glycosyltransferase 2-like" evidence="1">
    <location>
        <begin position="7"/>
        <end position="105"/>
    </location>
</feature>
<proteinExistence type="predicted"/>
<sequence length="258" mass="29446">MMGTHAFIIPVYKESPYLERCISSLKKQSPVSDILITTSTPTQATRDLAKKYGIPYLVNSSERKGIANDWNFALLVANSEYVTIAHQDDVYESDYVGEVMKNIEGSSIVFTNYWDVVNGICKKNTLNAIVKKISLFPFLIKSSYRSKLLKKLILIFGSSICCPTVTYNTKILNGFSFSPEFRFALDWVAWLEIANMDGRFTYINKKLVKHRIHNKSETTISLDSGLAQREEFKILERIWGRAIARLFAKLYALIRKAT</sequence>
<keyword evidence="3" id="KW-1185">Reference proteome</keyword>
<dbReference type="Proteomes" id="UP000475249">
    <property type="component" value="Unassembled WGS sequence"/>
</dbReference>
<name>A0A6L9EII5_9FLAO</name>
<dbReference type="PANTHER" id="PTHR22916:SF3">
    <property type="entry name" value="UDP-GLCNAC:BETAGAL BETA-1,3-N-ACETYLGLUCOSAMINYLTRANSFERASE-LIKE PROTEIN 1"/>
    <property type="match status" value="1"/>
</dbReference>
<dbReference type="Pfam" id="PF00535">
    <property type="entry name" value="Glycos_transf_2"/>
    <property type="match status" value="1"/>
</dbReference>
<organism evidence="2 3">
    <name type="scientific">Poritiphilus flavus</name>
    <dbReference type="NCBI Taxonomy" id="2697053"/>
    <lineage>
        <taxon>Bacteria</taxon>
        <taxon>Pseudomonadati</taxon>
        <taxon>Bacteroidota</taxon>
        <taxon>Flavobacteriia</taxon>
        <taxon>Flavobacteriales</taxon>
        <taxon>Flavobacteriaceae</taxon>
        <taxon>Poritiphilus</taxon>
    </lineage>
</organism>
<dbReference type="RefSeq" id="WP_161437520.1">
    <property type="nucleotide sequence ID" value="NZ_WXYO01000014.1"/>
</dbReference>
<accession>A0A6L9EII5</accession>